<name>A0A0V0R456_PSEPJ</name>
<reference evidence="3 4" key="1">
    <citation type="journal article" date="2015" name="Sci. Rep.">
        <title>Genome of the facultative scuticociliatosis pathogen Pseudocohnilembus persalinus provides insight into its virulence through horizontal gene transfer.</title>
        <authorList>
            <person name="Xiong J."/>
            <person name="Wang G."/>
            <person name="Cheng J."/>
            <person name="Tian M."/>
            <person name="Pan X."/>
            <person name="Warren A."/>
            <person name="Jiang C."/>
            <person name="Yuan D."/>
            <person name="Miao W."/>
        </authorList>
    </citation>
    <scope>NUCLEOTIDE SEQUENCE [LARGE SCALE GENOMIC DNA]</scope>
    <source>
        <strain evidence="3">36N120E</strain>
    </source>
</reference>
<sequence>MNLHQNNSCQKQEKSQFTNLQLSQFLLSQNKNLQFKSDAEQNSDTDDDLIYNKQDKKELEEIILNQGDENKDVDQELNNKKKRKRRTKEEIQEHKMTELQMKLSKKEKKQQKILEKEQKKREEIQFRQEIEIFTNEQFFNKIIQKNQDFIVRRFPQLKQIYIGILFKVKFQNDRQFKSVLKIVKKNITNNYQVKYKFLIHALQERGLTQILDNNSKYKKYLNKEKIIEIIWVHDFTLFLLENISNKYQFKKEDKENTLQFRIKKNASKSYLIYPDNIPSCDFIRENSLRILNMIKITKKYDLNQQIYEIKAHRYCKRILKEIGFTLEWIEPIYTQNKSNLSQIQNSRKEKIIFKKGQKRIFFQDTNLHNNQQLQYWNITQIQELMNKLNKNNQKDEQEIEISNLKQTQKNLIPVFNDIVEEINKQLDGHQEQFISQFPQDQLQSDQILHNIQMSQLKNKLNDQNIKINFVQLKNQNEQNFFEQVDNQQKIKENIQEQFDYVKDQSNKQVIPACYNYKLYGKNTKRNQYNQYFETQEFNFVLHNLQNFLKENSKQALFLNVQYIENQIKKFSQ</sequence>
<keyword evidence="4" id="KW-1185">Reference proteome</keyword>
<dbReference type="Proteomes" id="UP000054937">
    <property type="component" value="Unassembled WGS sequence"/>
</dbReference>
<feature type="compositionally biased region" description="Basic and acidic residues" evidence="2">
    <location>
        <begin position="70"/>
        <end position="79"/>
    </location>
</feature>
<feature type="coiled-coil region" evidence="1">
    <location>
        <begin position="378"/>
        <end position="407"/>
    </location>
</feature>
<comment type="caution">
    <text evidence="3">The sequence shown here is derived from an EMBL/GenBank/DDBJ whole genome shotgun (WGS) entry which is preliminary data.</text>
</comment>
<keyword evidence="1" id="KW-0175">Coiled coil</keyword>
<organism evidence="3 4">
    <name type="scientific">Pseudocohnilembus persalinus</name>
    <name type="common">Ciliate</name>
    <dbReference type="NCBI Taxonomy" id="266149"/>
    <lineage>
        <taxon>Eukaryota</taxon>
        <taxon>Sar</taxon>
        <taxon>Alveolata</taxon>
        <taxon>Ciliophora</taxon>
        <taxon>Intramacronucleata</taxon>
        <taxon>Oligohymenophorea</taxon>
        <taxon>Scuticociliatia</taxon>
        <taxon>Philasterida</taxon>
        <taxon>Pseudocohnilembidae</taxon>
        <taxon>Pseudocohnilembus</taxon>
    </lineage>
</organism>
<protein>
    <submittedName>
        <fullName evidence="3">Uncharacterized protein</fullName>
    </submittedName>
</protein>
<feature type="region of interest" description="Disordered" evidence="2">
    <location>
        <begin position="70"/>
        <end position="90"/>
    </location>
</feature>
<evidence type="ECO:0000256" key="1">
    <source>
        <dbReference type="SAM" id="Coils"/>
    </source>
</evidence>
<proteinExistence type="predicted"/>
<gene>
    <name evidence="3" type="ORF">PPERSA_05936</name>
</gene>
<evidence type="ECO:0000313" key="3">
    <source>
        <dbReference type="EMBL" id="KRX09267.1"/>
    </source>
</evidence>
<dbReference type="AlphaFoldDB" id="A0A0V0R456"/>
<evidence type="ECO:0000313" key="4">
    <source>
        <dbReference type="Proteomes" id="UP000054937"/>
    </source>
</evidence>
<dbReference type="EMBL" id="LDAU01000053">
    <property type="protein sequence ID" value="KRX09267.1"/>
    <property type="molecule type" value="Genomic_DNA"/>
</dbReference>
<accession>A0A0V0R456</accession>
<dbReference type="InParanoid" id="A0A0V0R456"/>
<evidence type="ECO:0000256" key="2">
    <source>
        <dbReference type="SAM" id="MobiDB-lite"/>
    </source>
</evidence>